<dbReference type="STRING" id="2004952.A0A2C5YE69"/>
<evidence type="ECO:0000256" key="1">
    <source>
        <dbReference type="ARBA" id="ARBA00001974"/>
    </source>
</evidence>
<dbReference type="Gene3D" id="3.50.50.60">
    <property type="entry name" value="FAD/NAD(P)-binding domain"/>
    <property type="match status" value="1"/>
</dbReference>
<dbReference type="InterPro" id="IPR002938">
    <property type="entry name" value="FAD-bd"/>
</dbReference>
<feature type="domain" description="FAD-binding" evidence="6">
    <location>
        <begin position="322"/>
        <end position="359"/>
    </location>
</feature>
<dbReference type="SUPFAM" id="SSF51905">
    <property type="entry name" value="FAD/NAD(P)-binding domain"/>
    <property type="match status" value="1"/>
</dbReference>
<dbReference type="PANTHER" id="PTHR47178">
    <property type="entry name" value="MONOOXYGENASE, FAD-BINDING"/>
    <property type="match status" value="1"/>
</dbReference>
<evidence type="ECO:0000256" key="2">
    <source>
        <dbReference type="ARBA" id="ARBA00022630"/>
    </source>
</evidence>
<keyword evidence="8" id="KW-1185">Reference proteome</keyword>
<keyword evidence="2" id="KW-0285">Flavoprotein</keyword>
<keyword evidence="3" id="KW-0274">FAD</keyword>
<evidence type="ECO:0000256" key="3">
    <source>
        <dbReference type="ARBA" id="ARBA00022827"/>
    </source>
</evidence>
<dbReference type="AlphaFoldDB" id="A0A2C5YE69"/>
<reference evidence="7 8" key="1">
    <citation type="submission" date="2017-06" db="EMBL/GenBank/DDBJ databases">
        <title>Ant-infecting Ophiocordyceps genomes reveal a high diversity of potential behavioral manipulation genes and a possible major role for enterotoxins.</title>
        <authorList>
            <person name="De Bekker C."/>
            <person name="Evans H.C."/>
            <person name="Brachmann A."/>
            <person name="Hughes D.P."/>
        </authorList>
    </citation>
    <scope>NUCLEOTIDE SEQUENCE [LARGE SCALE GENOMIC DNA]</scope>
    <source>
        <strain evidence="7 8">Map16</strain>
    </source>
</reference>
<dbReference type="PANTHER" id="PTHR47178:SF5">
    <property type="entry name" value="FAD-BINDING DOMAIN-CONTAINING PROTEIN"/>
    <property type="match status" value="1"/>
</dbReference>
<dbReference type="PRINTS" id="PR00420">
    <property type="entry name" value="RNGMNOXGNASE"/>
</dbReference>
<evidence type="ECO:0000313" key="7">
    <source>
        <dbReference type="EMBL" id="PHH76378.1"/>
    </source>
</evidence>
<evidence type="ECO:0000259" key="6">
    <source>
        <dbReference type="Pfam" id="PF01494"/>
    </source>
</evidence>
<evidence type="ECO:0000256" key="5">
    <source>
        <dbReference type="ARBA" id="ARBA00023033"/>
    </source>
</evidence>
<accession>A0A2C5YE69</accession>
<dbReference type="OrthoDB" id="655030at2759"/>
<sequence>MPPILIIGAGIGGLTLAQHLSTHSIPFEIYERDPSLTSRLQGFRLKIPPETSARLQQAITPLAWETLVRTSAACEAGETNLNAVDGSVSACRRERLPPGVEAPLAVDRGLLRLALAEGIVQHVFFGKRLVSWQLVGDDAVKASFQDGSSVLGSLLVGADGARSVIRRGLLPGSEPSDTSICCIYGKTTLDAVLEARFPEHHRRWLTVVHDQTPAIQSIIARRTTPITMVCEPCRFSNRDTYKHLPADYVHFGILFPRSLLGSHLSDHDVDGMLRDQAPELALEVTSEWHPSIRSLIELQSCQLTSGMRVFSAPVQIPVWDGSGRVTMIGDAVHLMSPAGGVGATATLEDAILLGSVISEKGISRASISSFEQRMRESAAGYIRRSLLAGNRFLDLPYNEETS</sequence>
<dbReference type="EMBL" id="NJES01000166">
    <property type="protein sequence ID" value="PHH76378.1"/>
    <property type="molecule type" value="Genomic_DNA"/>
</dbReference>
<dbReference type="Proteomes" id="UP000226431">
    <property type="component" value="Unassembled WGS sequence"/>
</dbReference>
<keyword evidence="5" id="KW-0503">Monooxygenase</keyword>
<comment type="cofactor">
    <cofactor evidence="1">
        <name>FAD</name>
        <dbReference type="ChEBI" id="CHEBI:57692"/>
    </cofactor>
</comment>
<name>A0A2C5YE69_9HYPO</name>
<dbReference type="GO" id="GO:0071949">
    <property type="term" value="F:FAD binding"/>
    <property type="evidence" value="ECO:0007669"/>
    <property type="project" value="InterPro"/>
</dbReference>
<protein>
    <recommendedName>
        <fullName evidence="6">FAD-binding domain-containing protein</fullName>
    </recommendedName>
</protein>
<evidence type="ECO:0000313" key="8">
    <source>
        <dbReference type="Proteomes" id="UP000226431"/>
    </source>
</evidence>
<keyword evidence="4" id="KW-0560">Oxidoreductase</keyword>
<comment type="caution">
    <text evidence="7">The sequence shown here is derived from an EMBL/GenBank/DDBJ whole genome shotgun (WGS) entry which is preliminary data.</text>
</comment>
<proteinExistence type="predicted"/>
<dbReference type="Pfam" id="PF13450">
    <property type="entry name" value="NAD_binding_8"/>
    <property type="match status" value="1"/>
</dbReference>
<organism evidence="7 8">
    <name type="scientific">Ophiocordyceps camponoti-rufipedis</name>
    <dbReference type="NCBI Taxonomy" id="2004952"/>
    <lineage>
        <taxon>Eukaryota</taxon>
        <taxon>Fungi</taxon>
        <taxon>Dikarya</taxon>
        <taxon>Ascomycota</taxon>
        <taxon>Pezizomycotina</taxon>
        <taxon>Sordariomycetes</taxon>
        <taxon>Hypocreomycetidae</taxon>
        <taxon>Hypocreales</taxon>
        <taxon>Ophiocordycipitaceae</taxon>
        <taxon>Ophiocordyceps</taxon>
    </lineage>
</organism>
<dbReference type="GO" id="GO:0004497">
    <property type="term" value="F:monooxygenase activity"/>
    <property type="evidence" value="ECO:0007669"/>
    <property type="project" value="UniProtKB-KW"/>
</dbReference>
<dbReference type="Pfam" id="PF01494">
    <property type="entry name" value="FAD_binding_3"/>
    <property type="match status" value="1"/>
</dbReference>
<dbReference type="InterPro" id="IPR036188">
    <property type="entry name" value="FAD/NAD-bd_sf"/>
</dbReference>
<gene>
    <name evidence="7" type="ORF">CDD80_1560</name>
</gene>
<evidence type="ECO:0000256" key="4">
    <source>
        <dbReference type="ARBA" id="ARBA00023002"/>
    </source>
</evidence>